<dbReference type="GO" id="GO:0008965">
    <property type="term" value="F:phosphoenolpyruvate-protein phosphotransferase activity"/>
    <property type="evidence" value="ECO:0007669"/>
    <property type="project" value="UniProtKB-EC"/>
</dbReference>
<feature type="binding site" evidence="19">
    <location>
        <begin position="464"/>
        <end position="465"/>
    </location>
    <ligand>
        <name>phosphoenolpyruvate</name>
        <dbReference type="ChEBI" id="CHEBI:58702"/>
    </ligand>
</feature>
<feature type="active site" description="Tele-phosphohistidine intermediate" evidence="18">
    <location>
        <position position="190"/>
    </location>
</feature>
<dbReference type="Proteomes" id="UP000325116">
    <property type="component" value="Unassembled WGS sequence"/>
</dbReference>
<dbReference type="Gene3D" id="3.50.30.10">
    <property type="entry name" value="Phosphohistidine domain"/>
    <property type="match status" value="1"/>
</dbReference>
<dbReference type="GO" id="GO:0009401">
    <property type="term" value="P:phosphoenolpyruvate-dependent sugar phosphotransferase system"/>
    <property type="evidence" value="ECO:0007669"/>
    <property type="project" value="UniProtKB-KW"/>
</dbReference>
<evidence type="ECO:0000256" key="6">
    <source>
        <dbReference type="ARBA" id="ARBA00012232"/>
    </source>
</evidence>
<evidence type="ECO:0000256" key="3">
    <source>
        <dbReference type="ARBA" id="ARBA00002728"/>
    </source>
</evidence>
<gene>
    <name evidence="25" type="primary">ptsP</name>
    <name evidence="25" type="ORF">EPJ80_02190</name>
</gene>
<keyword evidence="15 17" id="KW-0460">Magnesium</keyword>
<reference evidence="25 26" key="1">
    <citation type="journal article" date="1992" name="Lakartidningen">
        <title>[Penicillin V and not amoxicillin is the first choice preparation in acute otitis].</title>
        <authorList>
            <person name="Kamme C."/>
            <person name="Lundgren K."/>
            <person name="Prellner K."/>
        </authorList>
    </citation>
    <scope>NUCLEOTIDE SEQUENCE [LARGE SCALE GENOMIC DNA]</scope>
    <source>
        <strain evidence="25 26">W1</strain>
    </source>
</reference>
<dbReference type="EMBL" id="SAXT01000001">
    <property type="protein sequence ID" value="TXJ13569.1"/>
    <property type="molecule type" value="Genomic_DNA"/>
</dbReference>
<dbReference type="GO" id="GO:0016301">
    <property type="term" value="F:kinase activity"/>
    <property type="evidence" value="ECO:0007669"/>
    <property type="project" value="UniProtKB-KW"/>
</dbReference>
<comment type="function">
    <text evidence="3 17">General (non sugar-specific) component of the phosphoenolpyruvate-dependent sugar phosphotransferase system (sugar PTS). This major carbohydrate active-transport system catalyzes the phosphorylation of incoming sugar substrates concomitantly with their translocation across the cell membrane. Enzyme I transfers the phosphoryl group from phosphoenolpyruvate (PEP) to the phosphoryl carrier protein (HPr).</text>
</comment>
<dbReference type="PANTHER" id="PTHR46244:SF3">
    <property type="entry name" value="PHOSPHOENOLPYRUVATE-PROTEIN PHOSPHOTRANSFERASE"/>
    <property type="match status" value="1"/>
</dbReference>
<evidence type="ECO:0000256" key="17">
    <source>
        <dbReference type="PIRNR" id="PIRNR000732"/>
    </source>
</evidence>
<evidence type="ECO:0000256" key="5">
    <source>
        <dbReference type="ARBA" id="ARBA00007837"/>
    </source>
</evidence>
<keyword evidence="14 17" id="KW-0418">Kinase</keyword>
<evidence type="ECO:0000256" key="20">
    <source>
        <dbReference type="PIRSR" id="PIRSR000732-3"/>
    </source>
</evidence>
<evidence type="ECO:0000256" key="2">
    <source>
        <dbReference type="ARBA" id="ARBA00001946"/>
    </source>
</evidence>
<dbReference type="InterPro" id="IPR000121">
    <property type="entry name" value="PEP_util_C"/>
</dbReference>
<dbReference type="Pfam" id="PF05524">
    <property type="entry name" value="PEP-utilisers_N"/>
    <property type="match status" value="1"/>
</dbReference>
<dbReference type="Pfam" id="PF02896">
    <property type="entry name" value="PEP-utilizers_C"/>
    <property type="match status" value="1"/>
</dbReference>
<feature type="binding site" evidence="19">
    <location>
        <position position="475"/>
    </location>
    <ligand>
        <name>phosphoenolpyruvate</name>
        <dbReference type="ChEBI" id="CHEBI:58702"/>
    </ligand>
</feature>
<name>A0A5C8CJX7_9SPIR</name>
<dbReference type="PANTHER" id="PTHR46244">
    <property type="entry name" value="PHOSPHOENOLPYRUVATE-PROTEIN PHOSPHOTRANSFERASE"/>
    <property type="match status" value="1"/>
</dbReference>
<comment type="caution">
    <text evidence="25">The sequence shown here is derived from an EMBL/GenBank/DDBJ whole genome shotgun (WGS) entry which is preliminary data.</text>
</comment>
<dbReference type="Pfam" id="PF00391">
    <property type="entry name" value="PEP-utilizers"/>
    <property type="match status" value="1"/>
</dbReference>
<evidence type="ECO:0000256" key="7">
    <source>
        <dbReference type="ARBA" id="ARBA00016544"/>
    </source>
</evidence>
<evidence type="ECO:0000259" key="23">
    <source>
        <dbReference type="Pfam" id="PF02896"/>
    </source>
</evidence>
<evidence type="ECO:0000256" key="9">
    <source>
        <dbReference type="ARBA" id="ARBA00022490"/>
    </source>
</evidence>
<feature type="domain" description="PEP-utilising enzyme mobile" evidence="22">
    <location>
        <begin position="153"/>
        <end position="225"/>
    </location>
</feature>
<keyword evidence="25" id="KW-0670">Pyruvate</keyword>
<feature type="active site" description="Proton donor" evidence="18">
    <location>
        <position position="512"/>
    </location>
</feature>
<keyword evidence="13 17" id="KW-0479">Metal-binding</keyword>
<dbReference type="InterPro" id="IPR036637">
    <property type="entry name" value="Phosphohistidine_dom_sf"/>
</dbReference>
<evidence type="ECO:0000256" key="4">
    <source>
        <dbReference type="ARBA" id="ARBA00004496"/>
    </source>
</evidence>
<evidence type="ECO:0000256" key="8">
    <source>
        <dbReference type="ARBA" id="ARBA00022448"/>
    </source>
</evidence>
<comment type="catalytic activity">
    <reaction evidence="1 17">
        <text>L-histidyl-[protein] + phosphoenolpyruvate = N(pros)-phospho-L-histidyl-[protein] + pyruvate</text>
        <dbReference type="Rhea" id="RHEA:23880"/>
        <dbReference type="Rhea" id="RHEA-COMP:9745"/>
        <dbReference type="Rhea" id="RHEA-COMP:9746"/>
        <dbReference type="ChEBI" id="CHEBI:15361"/>
        <dbReference type="ChEBI" id="CHEBI:29979"/>
        <dbReference type="ChEBI" id="CHEBI:58702"/>
        <dbReference type="ChEBI" id="CHEBI:64837"/>
        <dbReference type="EC" id="2.7.3.9"/>
    </reaction>
</comment>
<dbReference type="PRINTS" id="PR01736">
    <property type="entry name" value="PHPHTRNFRASE"/>
</dbReference>
<feature type="domain" description="Phosphotransferase system enzyme I N-terminal" evidence="24">
    <location>
        <begin position="10"/>
        <end position="127"/>
    </location>
</feature>
<dbReference type="SUPFAM" id="SSF52009">
    <property type="entry name" value="Phosphohistidine domain"/>
    <property type="match status" value="1"/>
</dbReference>
<dbReference type="AlphaFoldDB" id="A0A5C8CJX7"/>
<dbReference type="EC" id="2.7.3.9" evidence="6 17"/>
<dbReference type="GO" id="GO:0046872">
    <property type="term" value="F:metal ion binding"/>
    <property type="evidence" value="ECO:0007669"/>
    <property type="project" value="UniProtKB-KW"/>
</dbReference>
<dbReference type="SUPFAM" id="SSF47831">
    <property type="entry name" value="Enzyme I of the PEP:sugar phosphotransferase system HPr-binding (sub)domain"/>
    <property type="match status" value="1"/>
</dbReference>
<dbReference type="GO" id="GO:0005737">
    <property type="term" value="C:cytoplasm"/>
    <property type="evidence" value="ECO:0007669"/>
    <property type="project" value="UniProtKB-SubCell"/>
</dbReference>
<dbReference type="InterPro" id="IPR024692">
    <property type="entry name" value="PTS_EI"/>
</dbReference>
<evidence type="ECO:0000256" key="19">
    <source>
        <dbReference type="PIRSR" id="PIRSR000732-2"/>
    </source>
</evidence>
<evidence type="ECO:0000256" key="13">
    <source>
        <dbReference type="ARBA" id="ARBA00022723"/>
    </source>
</evidence>
<evidence type="ECO:0000256" key="21">
    <source>
        <dbReference type="SAM" id="Coils"/>
    </source>
</evidence>
<comment type="similarity">
    <text evidence="5 17">Belongs to the PEP-utilizing enzyme family.</text>
</comment>
<evidence type="ECO:0000256" key="10">
    <source>
        <dbReference type="ARBA" id="ARBA00022597"/>
    </source>
</evidence>
<evidence type="ECO:0000256" key="1">
    <source>
        <dbReference type="ARBA" id="ARBA00000683"/>
    </source>
</evidence>
<dbReference type="Gene3D" id="3.20.20.60">
    <property type="entry name" value="Phosphoenolpyruvate-binding domains"/>
    <property type="match status" value="1"/>
</dbReference>
<proteinExistence type="inferred from homology"/>
<evidence type="ECO:0000256" key="12">
    <source>
        <dbReference type="ARBA" id="ARBA00022683"/>
    </source>
</evidence>
<evidence type="ECO:0000256" key="18">
    <source>
        <dbReference type="PIRSR" id="PIRSR000732-1"/>
    </source>
</evidence>
<evidence type="ECO:0000313" key="25">
    <source>
        <dbReference type="EMBL" id="TXJ13569.1"/>
    </source>
</evidence>
<accession>A0A5C8CJX7</accession>
<dbReference type="InterPro" id="IPR015813">
    <property type="entry name" value="Pyrv/PenolPyrv_kinase-like_dom"/>
</dbReference>
<feature type="coiled-coil region" evidence="21">
    <location>
        <begin position="406"/>
        <end position="433"/>
    </location>
</feature>
<dbReference type="InterPro" id="IPR008279">
    <property type="entry name" value="PEP-util_enz_mobile_dom"/>
</dbReference>
<keyword evidence="21" id="KW-0175">Coiled coil</keyword>
<dbReference type="NCBIfam" id="TIGR01417">
    <property type="entry name" value="PTS_I_fam"/>
    <property type="match status" value="1"/>
</dbReference>
<keyword evidence="8 17" id="KW-0813">Transport</keyword>
<dbReference type="InterPro" id="IPR040442">
    <property type="entry name" value="Pyrv_kinase-like_dom_sf"/>
</dbReference>
<dbReference type="PIRSF" id="PIRSF000732">
    <property type="entry name" value="PTS_enzyme_I"/>
    <property type="match status" value="1"/>
</dbReference>
<comment type="cofactor">
    <cofactor evidence="2 17 20">
        <name>Mg(2+)</name>
        <dbReference type="ChEBI" id="CHEBI:18420"/>
    </cofactor>
</comment>
<feature type="binding site" evidence="19">
    <location>
        <position position="339"/>
    </location>
    <ligand>
        <name>phosphoenolpyruvate</name>
        <dbReference type="ChEBI" id="CHEBI:58702"/>
    </ligand>
</feature>
<feature type="binding site" evidence="19">
    <location>
        <position position="297"/>
    </location>
    <ligand>
        <name>phosphoenolpyruvate</name>
        <dbReference type="ChEBI" id="CHEBI:58702"/>
    </ligand>
</feature>
<dbReference type="RefSeq" id="WP_147757708.1">
    <property type="nucleotide sequence ID" value="NZ_SAXT01000001.1"/>
</dbReference>
<organism evidence="25 26">
    <name type="scientific">Brachyspira aalborgi</name>
    <dbReference type="NCBI Taxonomy" id="29522"/>
    <lineage>
        <taxon>Bacteria</taxon>
        <taxon>Pseudomonadati</taxon>
        <taxon>Spirochaetota</taxon>
        <taxon>Spirochaetia</taxon>
        <taxon>Brachyspirales</taxon>
        <taxon>Brachyspiraceae</taxon>
        <taxon>Brachyspira</taxon>
    </lineage>
</organism>
<evidence type="ECO:0000256" key="15">
    <source>
        <dbReference type="ARBA" id="ARBA00022842"/>
    </source>
</evidence>
<dbReference type="InterPro" id="IPR008731">
    <property type="entry name" value="PTS_EIN"/>
</dbReference>
<keyword evidence="10 17" id="KW-0762">Sugar transport</keyword>
<keyword evidence="12 17" id="KW-0598">Phosphotransferase system</keyword>
<evidence type="ECO:0000256" key="11">
    <source>
        <dbReference type="ARBA" id="ARBA00022679"/>
    </source>
</evidence>
<feature type="domain" description="PEP-utilising enzyme C-terminal" evidence="23">
    <location>
        <begin position="258"/>
        <end position="550"/>
    </location>
</feature>
<keyword evidence="9 17" id="KW-0963">Cytoplasm</keyword>
<dbReference type="InterPro" id="IPR036618">
    <property type="entry name" value="PtsI_HPr-bd_sf"/>
</dbReference>
<feature type="binding site" evidence="20">
    <location>
        <position position="465"/>
    </location>
    <ligand>
        <name>Mg(2+)</name>
        <dbReference type="ChEBI" id="CHEBI:18420"/>
    </ligand>
</feature>
<comment type="subcellular location">
    <subcellularLocation>
        <location evidence="4 17">Cytoplasm</location>
    </subcellularLocation>
</comment>
<evidence type="ECO:0000256" key="14">
    <source>
        <dbReference type="ARBA" id="ARBA00022777"/>
    </source>
</evidence>
<dbReference type="SUPFAM" id="SSF51621">
    <property type="entry name" value="Phosphoenolpyruvate/pyruvate domain"/>
    <property type="match status" value="1"/>
</dbReference>
<sequence>MRDKRTILNGHGVGDYVSIGNSFLHVDSLDIPIYKIEKEDIGEEYKRLDFAIDKSVKEIEDMQKHADNNIKNILSMHILMLKDKVIIERIKNEIKEKLYNAEYIYDNIVSEYLDKLSSFSDKTLSERASDIVDIKSRVIKNLIQPFSENSNQIPEDCIVIAKTLTPSDVLKFNAMGVNGFIVESGGFTSHASILAKSFGITAIFNVSDILNKIKNGKKVIVDCRSNIVIINPSKKDIENYTILTENIKRYKEQSIIDIKEKAITKDGIEIKINANIDIPEETESLLKYEIDSIGLYRTEFLYIFSDINENENSVFPSEEVQFKVYKNIASKIKGKIIIRTLDIGGDKMSPALGLMDFKKEDNPFLGWRAIRFCLSNKNVFKEQLKALLRASAFGDIEIMIPMISVLEEFTETKKFIEEIKLELKNENVEFNENIKIGALIETPSAAIIIDLIVKEADFISIGTNDLVQYMMACDRTNEKLSGLYNPIDISVLRMLKHIIDVTNKANKKVAICGEMGSVSKYAPVLLGLGIREISMSITSIAKIKNTIRAVSIKECEDLINAMLEKNDNNFSKSILNSFMNKINIKNYEYIVEGN</sequence>
<evidence type="ECO:0000313" key="26">
    <source>
        <dbReference type="Proteomes" id="UP000325116"/>
    </source>
</evidence>
<feature type="binding site" evidence="20">
    <location>
        <position position="441"/>
    </location>
    <ligand>
        <name>Mg(2+)</name>
        <dbReference type="ChEBI" id="CHEBI:18420"/>
    </ligand>
</feature>
<evidence type="ECO:0000259" key="22">
    <source>
        <dbReference type="Pfam" id="PF00391"/>
    </source>
</evidence>
<dbReference type="InterPro" id="IPR006318">
    <property type="entry name" value="PTS_EI-like"/>
</dbReference>
<dbReference type="InterPro" id="IPR050499">
    <property type="entry name" value="PEP-utilizing_PTS_enzyme"/>
</dbReference>
<evidence type="ECO:0000259" key="24">
    <source>
        <dbReference type="Pfam" id="PF05524"/>
    </source>
</evidence>
<dbReference type="Gene3D" id="1.10.274.10">
    <property type="entry name" value="PtsI, HPr-binding domain"/>
    <property type="match status" value="1"/>
</dbReference>
<evidence type="ECO:0000256" key="16">
    <source>
        <dbReference type="ARBA" id="ARBA00033235"/>
    </source>
</evidence>
<keyword evidence="11 17" id="KW-0808">Transferase</keyword>
<protein>
    <recommendedName>
        <fullName evidence="7 17">Phosphoenolpyruvate-protein phosphotransferase</fullName>
        <ecNumber evidence="6 17">2.7.3.9</ecNumber>
    </recommendedName>
    <alternativeName>
        <fullName evidence="16 17">Phosphotransferase system, enzyme I</fullName>
    </alternativeName>
</protein>